<evidence type="ECO:0000259" key="4">
    <source>
        <dbReference type="PROSITE" id="PS50932"/>
    </source>
</evidence>
<dbReference type="SUPFAM" id="SSF47413">
    <property type="entry name" value="lambda repressor-like DNA-binding domains"/>
    <property type="match status" value="1"/>
</dbReference>
<dbReference type="EMBL" id="JAHBCL010000021">
    <property type="protein sequence ID" value="MBS7527517.1"/>
    <property type="molecule type" value="Genomic_DNA"/>
</dbReference>
<dbReference type="PROSITE" id="PS50932">
    <property type="entry name" value="HTH_LACI_2"/>
    <property type="match status" value="1"/>
</dbReference>
<dbReference type="CDD" id="cd01392">
    <property type="entry name" value="HTH_LacI"/>
    <property type="match status" value="1"/>
</dbReference>
<name>A0ABS5PRK2_9FIRM</name>
<evidence type="ECO:0000256" key="2">
    <source>
        <dbReference type="ARBA" id="ARBA00023125"/>
    </source>
</evidence>
<keyword evidence="6" id="KW-1185">Reference proteome</keyword>
<dbReference type="SUPFAM" id="SSF53822">
    <property type="entry name" value="Periplasmic binding protein-like I"/>
    <property type="match status" value="1"/>
</dbReference>
<accession>A0ABS5PRK2</accession>
<keyword evidence="2 5" id="KW-0238">DNA-binding</keyword>
<evidence type="ECO:0000313" key="6">
    <source>
        <dbReference type="Proteomes" id="UP000746471"/>
    </source>
</evidence>
<dbReference type="InterPro" id="IPR001761">
    <property type="entry name" value="Peripla_BP/Lac1_sug-bd_dom"/>
</dbReference>
<dbReference type="InterPro" id="IPR000843">
    <property type="entry name" value="HTH_LacI"/>
</dbReference>
<proteinExistence type="predicted"/>
<dbReference type="RefSeq" id="WP_213237379.1">
    <property type="nucleotide sequence ID" value="NZ_JAHBCL010000021.1"/>
</dbReference>
<evidence type="ECO:0000256" key="3">
    <source>
        <dbReference type="ARBA" id="ARBA00023163"/>
    </source>
</evidence>
<dbReference type="Gene3D" id="3.40.50.2300">
    <property type="match status" value="2"/>
</dbReference>
<dbReference type="GO" id="GO:0003677">
    <property type="term" value="F:DNA binding"/>
    <property type="evidence" value="ECO:0007669"/>
    <property type="project" value="UniProtKB-KW"/>
</dbReference>
<dbReference type="Pfam" id="PF00356">
    <property type="entry name" value="LacI"/>
    <property type="match status" value="1"/>
</dbReference>
<protein>
    <submittedName>
        <fullName evidence="5">LacI family DNA-binding transcriptional regulator</fullName>
    </submittedName>
</protein>
<dbReference type="InterPro" id="IPR010982">
    <property type="entry name" value="Lambda_DNA-bd_dom_sf"/>
</dbReference>
<organism evidence="5 6">
    <name type="scientific">Fusibacter paucivorans</name>
    <dbReference type="NCBI Taxonomy" id="76009"/>
    <lineage>
        <taxon>Bacteria</taxon>
        <taxon>Bacillati</taxon>
        <taxon>Bacillota</taxon>
        <taxon>Clostridia</taxon>
        <taxon>Eubacteriales</taxon>
        <taxon>Eubacteriales Family XII. Incertae Sedis</taxon>
        <taxon>Fusibacter</taxon>
    </lineage>
</organism>
<gene>
    <name evidence="5" type="ORF">KHM83_12605</name>
</gene>
<comment type="caution">
    <text evidence="5">The sequence shown here is derived from an EMBL/GenBank/DDBJ whole genome shotgun (WGS) entry which is preliminary data.</text>
</comment>
<dbReference type="CDD" id="cd06267">
    <property type="entry name" value="PBP1_LacI_sugar_binding-like"/>
    <property type="match status" value="1"/>
</dbReference>
<dbReference type="Gene3D" id="1.10.260.40">
    <property type="entry name" value="lambda repressor-like DNA-binding domains"/>
    <property type="match status" value="1"/>
</dbReference>
<keyword evidence="1" id="KW-0805">Transcription regulation</keyword>
<reference evidence="5 6" key="1">
    <citation type="submission" date="2021-05" db="EMBL/GenBank/DDBJ databases">
        <title>Fusibacter ferrireducens sp. nov., an anaerobic, sulfur- and Fe-reducing bacterium isolated from the mangrove sediment.</title>
        <authorList>
            <person name="Qiu D."/>
        </authorList>
    </citation>
    <scope>NUCLEOTIDE SEQUENCE [LARGE SCALE GENOMIC DNA]</scope>
    <source>
        <strain evidence="5 6">DSM 12116</strain>
    </source>
</reference>
<sequence length="349" mass="39496">MRTTIKDIAEYTGFSVTTISLVLNGKGTKIPEKTKQIIFKAVEDLDYRPNQIAVGLVKKRTNTIGLIISDIRNVFFSNLAKGIEDECRRNGWNLVLCNTNDMHERDMAYIRVLADKGVDGILYAMSIDSDHEKAMESLTLMDSIKIPYIMIDRTFRQKCCHYVVTDHEVGGYLATKHLTDLGHRRIACVTGPLHLDDSKFRLDGYRRALEEASIPYDPALIYEGDYTVEGGREGINKLLSETFTAVFAFNDMSAYGVYNVLKANGYNIPDDISLVGYDNIFFSELLDTPLTTIHQPIYEVGIEATKRLIEMNEKKPIDKLERVIEPYLVVRKSTSAVKLEKTEANESVK</sequence>
<dbReference type="PANTHER" id="PTHR30146:SF109">
    <property type="entry name" value="HTH-TYPE TRANSCRIPTIONAL REGULATOR GALS"/>
    <property type="match status" value="1"/>
</dbReference>
<evidence type="ECO:0000313" key="5">
    <source>
        <dbReference type="EMBL" id="MBS7527517.1"/>
    </source>
</evidence>
<dbReference type="SMART" id="SM00354">
    <property type="entry name" value="HTH_LACI"/>
    <property type="match status" value="1"/>
</dbReference>
<dbReference type="Proteomes" id="UP000746471">
    <property type="component" value="Unassembled WGS sequence"/>
</dbReference>
<feature type="domain" description="HTH lacI-type" evidence="4">
    <location>
        <begin position="3"/>
        <end position="58"/>
    </location>
</feature>
<evidence type="ECO:0000256" key="1">
    <source>
        <dbReference type="ARBA" id="ARBA00023015"/>
    </source>
</evidence>
<dbReference type="PANTHER" id="PTHR30146">
    <property type="entry name" value="LACI-RELATED TRANSCRIPTIONAL REPRESSOR"/>
    <property type="match status" value="1"/>
</dbReference>
<dbReference type="Pfam" id="PF00532">
    <property type="entry name" value="Peripla_BP_1"/>
    <property type="match status" value="1"/>
</dbReference>
<dbReference type="InterPro" id="IPR028082">
    <property type="entry name" value="Peripla_BP_I"/>
</dbReference>
<keyword evidence="3" id="KW-0804">Transcription</keyword>